<dbReference type="GO" id="GO:0005737">
    <property type="term" value="C:cytoplasm"/>
    <property type="evidence" value="ECO:0007669"/>
    <property type="project" value="TreeGrafter"/>
</dbReference>
<dbReference type="GO" id="GO:0016791">
    <property type="term" value="F:phosphatase activity"/>
    <property type="evidence" value="ECO:0007669"/>
    <property type="project" value="TreeGrafter"/>
</dbReference>
<dbReference type="STRING" id="592026.GCWU0000282_001071"/>
<evidence type="ECO:0000313" key="2">
    <source>
        <dbReference type="Proteomes" id="UP000018227"/>
    </source>
</evidence>
<dbReference type="EMBL" id="ACIL03000007">
    <property type="protein sequence ID" value="ESL03903.1"/>
    <property type="molecule type" value="Genomic_DNA"/>
</dbReference>
<dbReference type="Proteomes" id="UP000018227">
    <property type="component" value="Unassembled WGS sequence"/>
</dbReference>
<dbReference type="OrthoDB" id="9781415at2"/>
<proteinExistence type="predicted"/>
<dbReference type="InterPro" id="IPR029033">
    <property type="entry name" value="His_PPase_superfam"/>
</dbReference>
<dbReference type="Gene3D" id="3.40.50.1240">
    <property type="entry name" value="Phosphoglycerate mutase-like"/>
    <property type="match status" value="1"/>
</dbReference>
<dbReference type="AlphaFoldDB" id="V2Y4M0"/>
<dbReference type="PANTHER" id="PTHR48100:SF59">
    <property type="entry name" value="ADENOSYLCOBALAMIN_ALPHA-RIBAZOLE PHOSPHATASE"/>
    <property type="match status" value="1"/>
</dbReference>
<name>V2Y4M0_9FIRM</name>
<dbReference type="eggNOG" id="COG0406">
    <property type="taxonomic scope" value="Bacteria"/>
</dbReference>
<dbReference type="CDD" id="cd07067">
    <property type="entry name" value="HP_PGM_like"/>
    <property type="match status" value="1"/>
</dbReference>
<dbReference type="InterPro" id="IPR050275">
    <property type="entry name" value="PGM_Phosphatase"/>
</dbReference>
<gene>
    <name evidence="1" type="ORF">GCWU0000282_001071</name>
</gene>
<evidence type="ECO:0000313" key="1">
    <source>
        <dbReference type="EMBL" id="ESL03903.1"/>
    </source>
</evidence>
<dbReference type="RefSeq" id="WP_023353952.1">
    <property type="nucleotide sequence ID" value="NZ_KI535367.1"/>
</dbReference>
<comment type="caution">
    <text evidence="1">The sequence shown here is derived from an EMBL/GenBank/DDBJ whole genome shotgun (WGS) entry which is preliminary data.</text>
</comment>
<sequence length="191" mass="22332">MTKIYFVRHAQPEHAWEDDRTRPLTGEGKKDSAIVFEFLKDKHIDAFYSSPYKRSMDTIADPADFFNKDIITDEDLRERDKGENGNNHGMFQKRWDDHNYHEEGGESIAMVQKRNMRALTGILRDNIDKEVVVGTHGTALSTILNFYDKSFGCDDFLRIIDWMPYVIELDFEGDKLVGKVEHCYVLKEFKK</sequence>
<protein>
    <submittedName>
        <fullName evidence="1">Phosphoglycerate mutase family protein</fullName>
    </submittedName>
</protein>
<accession>V2Y4M0</accession>
<dbReference type="HOGENOM" id="CLU_033323_12_2_9"/>
<dbReference type="SUPFAM" id="SSF53254">
    <property type="entry name" value="Phosphoglycerate mutase-like"/>
    <property type="match status" value="1"/>
</dbReference>
<dbReference type="PANTHER" id="PTHR48100">
    <property type="entry name" value="BROAD-SPECIFICITY PHOSPHATASE YOR283W-RELATED"/>
    <property type="match status" value="1"/>
</dbReference>
<keyword evidence="2" id="KW-1185">Reference proteome</keyword>
<reference evidence="1 2" key="1">
    <citation type="submission" date="2013-06" db="EMBL/GenBank/DDBJ databases">
        <authorList>
            <person name="Weinstock G."/>
            <person name="Sodergren E."/>
            <person name="Clifton S."/>
            <person name="Fulton L."/>
            <person name="Fulton B."/>
            <person name="Courtney L."/>
            <person name="Fronick C."/>
            <person name="Harrison M."/>
            <person name="Strong C."/>
            <person name="Farmer C."/>
            <person name="Delahaunty K."/>
            <person name="Markovic C."/>
            <person name="Hall O."/>
            <person name="Minx P."/>
            <person name="Tomlinson C."/>
            <person name="Mitreva M."/>
            <person name="Nelson J."/>
            <person name="Hou S."/>
            <person name="Wollam A."/>
            <person name="Pepin K.H."/>
            <person name="Johnson M."/>
            <person name="Bhonagiri V."/>
            <person name="Nash W.E."/>
            <person name="Warren W."/>
            <person name="Chinwalla A."/>
            <person name="Mardis E.R."/>
            <person name="Wilson R.K."/>
        </authorList>
    </citation>
    <scope>NUCLEOTIDE SEQUENCE [LARGE SCALE GENOMIC DNA]</scope>
    <source>
        <strain evidence="1 2">ATCC 51271</strain>
    </source>
</reference>
<dbReference type="Pfam" id="PF00300">
    <property type="entry name" value="His_Phos_1"/>
    <property type="match status" value="1"/>
</dbReference>
<dbReference type="InterPro" id="IPR013078">
    <property type="entry name" value="His_Pase_superF_clade-1"/>
</dbReference>
<dbReference type="SMART" id="SM00855">
    <property type="entry name" value="PGAM"/>
    <property type="match status" value="1"/>
</dbReference>
<organism evidence="1 2">
    <name type="scientific">Catonella morbi ATCC 51271</name>
    <dbReference type="NCBI Taxonomy" id="592026"/>
    <lineage>
        <taxon>Bacteria</taxon>
        <taxon>Bacillati</taxon>
        <taxon>Bacillota</taxon>
        <taxon>Clostridia</taxon>
        <taxon>Lachnospirales</taxon>
        <taxon>Lachnospiraceae</taxon>
        <taxon>Catonella</taxon>
    </lineage>
</organism>